<dbReference type="CDD" id="cd00084">
    <property type="entry name" value="HMG-box_SF"/>
    <property type="match status" value="1"/>
</dbReference>
<dbReference type="PROSITE" id="PS50118">
    <property type="entry name" value="HMG_BOX_2"/>
    <property type="match status" value="1"/>
</dbReference>
<name>A0A6S6VVH7_9PLEO</name>
<accession>A0A6S6VVH7</accession>
<dbReference type="GO" id="GO:0003677">
    <property type="term" value="F:DNA binding"/>
    <property type="evidence" value="ECO:0007669"/>
    <property type="project" value="UniProtKB-UniRule"/>
</dbReference>
<dbReference type="AlphaFoldDB" id="A0A6S6VVH7"/>
<organism evidence="2 3">
    <name type="scientific">Pyrenophora teres f. teres</name>
    <dbReference type="NCBI Taxonomy" id="97479"/>
    <lineage>
        <taxon>Eukaryota</taxon>
        <taxon>Fungi</taxon>
        <taxon>Dikarya</taxon>
        <taxon>Ascomycota</taxon>
        <taxon>Pezizomycotina</taxon>
        <taxon>Dothideomycetes</taxon>
        <taxon>Pleosporomycetidae</taxon>
        <taxon>Pleosporales</taxon>
        <taxon>Pleosporineae</taxon>
        <taxon>Pleosporaceae</taxon>
        <taxon>Pyrenophora</taxon>
    </lineage>
</organism>
<evidence type="ECO:0000313" key="2">
    <source>
        <dbReference type="EMBL" id="CAE7010958.1"/>
    </source>
</evidence>
<dbReference type="Gene3D" id="1.10.30.10">
    <property type="entry name" value="High mobility group box domain"/>
    <property type="match status" value="2"/>
</dbReference>
<feature type="region of interest" description="Disordered" evidence="1">
    <location>
        <begin position="81"/>
        <end position="141"/>
    </location>
</feature>
<reference evidence="2" key="1">
    <citation type="submission" date="2021-02" db="EMBL/GenBank/DDBJ databases">
        <authorList>
            <person name="Syme A R."/>
            <person name="Syme A R."/>
            <person name="Moolhuijzen P."/>
        </authorList>
    </citation>
    <scope>NUCLEOTIDE SEQUENCE</scope>
    <source>
        <strain evidence="2">W1-1</strain>
    </source>
</reference>
<gene>
    <name evidence="2" type="ORF">PTTW11_02105</name>
</gene>
<dbReference type="EMBL" id="HG992978">
    <property type="protein sequence ID" value="CAE7010958.1"/>
    <property type="molecule type" value="Genomic_DNA"/>
</dbReference>
<evidence type="ECO:0000256" key="1">
    <source>
        <dbReference type="SAM" id="MobiDB-lite"/>
    </source>
</evidence>
<proteinExistence type="predicted"/>
<dbReference type="GO" id="GO:0005634">
    <property type="term" value="C:nucleus"/>
    <property type="evidence" value="ECO:0007669"/>
    <property type="project" value="UniProtKB-UniRule"/>
</dbReference>
<protein>
    <submittedName>
        <fullName evidence="2">C-terminal domain of topoisomerase IA</fullName>
    </submittedName>
</protein>
<feature type="compositionally biased region" description="Basic residues" evidence="1">
    <location>
        <begin position="98"/>
        <end position="132"/>
    </location>
</feature>
<feature type="compositionally biased region" description="Low complexity" evidence="1">
    <location>
        <begin position="81"/>
        <end position="97"/>
    </location>
</feature>
<dbReference type="Proteomes" id="UP000472372">
    <property type="component" value="Chromosome 2"/>
</dbReference>
<dbReference type="Pfam" id="PF09011">
    <property type="entry name" value="HMG_box_2"/>
    <property type="match status" value="1"/>
</dbReference>
<evidence type="ECO:0000313" key="3">
    <source>
        <dbReference type="Proteomes" id="UP000472372"/>
    </source>
</evidence>
<dbReference type="InterPro" id="IPR036910">
    <property type="entry name" value="HMG_box_dom_sf"/>
</dbReference>
<dbReference type="InterPro" id="IPR009071">
    <property type="entry name" value="HMG_box_dom"/>
</dbReference>
<dbReference type="SUPFAM" id="SSF47095">
    <property type="entry name" value="HMG-box"/>
    <property type="match status" value="2"/>
</dbReference>
<sequence>MLAGALCRLAGEVPKTSPHDMPQFAHLLARTLLARNASRLTSARAFSRAHTSVLSSRRSYATTTRATKPTATVKKAVKTVAAKKPATKAKAAPGKKAAPAKKTAKTQKKPAAKKAAKKKPAAKKPGRKRAKKALTPEEKEKAKIRELRAKALKEPVSQHAIAPFHVYISEKLSGSKGTSAEARANVGNAAKAFKNLTPAELEHYNHLANQKMAEKQAEFKAWLHSYTPDEIRIANNARAQLRKKLAGTQKKSVAYTKKLVDDRVPKQTPTSYLCFFLERHASGDFKNIKAADAAKLIGTEWKSLSAAEKKKYEDQSKAAAQKATT</sequence>